<dbReference type="EMBL" id="JAKWBI020000036">
    <property type="protein sequence ID" value="KAJ2905184.1"/>
    <property type="molecule type" value="Genomic_DNA"/>
</dbReference>
<proteinExistence type="predicted"/>
<keyword evidence="3" id="KW-1185">Reference proteome</keyword>
<comment type="caution">
    <text evidence="2">The sequence shown here is derived from an EMBL/GenBank/DDBJ whole genome shotgun (WGS) entry which is preliminary data.</text>
</comment>
<dbReference type="Proteomes" id="UP001201980">
    <property type="component" value="Unassembled WGS sequence"/>
</dbReference>
<feature type="region of interest" description="Disordered" evidence="1">
    <location>
        <begin position="27"/>
        <end position="93"/>
    </location>
</feature>
<name>A0AAD5WU16_9PEZI</name>
<reference evidence="2" key="1">
    <citation type="submission" date="2022-07" db="EMBL/GenBank/DDBJ databases">
        <title>Draft genome sequence of Zalerion maritima ATCC 34329, a (micro)plastics degrading marine fungus.</title>
        <authorList>
            <person name="Paco A."/>
            <person name="Goncalves M.F.M."/>
            <person name="Rocha-Santos T.A.P."/>
            <person name="Alves A."/>
        </authorList>
    </citation>
    <scope>NUCLEOTIDE SEQUENCE</scope>
    <source>
        <strain evidence="2">ATCC 34329</strain>
    </source>
</reference>
<gene>
    <name evidence="2" type="ORF">MKZ38_006090</name>
</gene>
<accession>A0AAD5WU16</accession>
<dbReference type="AlphaFoldDB" id="A0AAD5WU16"/>
<feature type="compositionally biased region" description="Low complexity" evidence="1">
    <location>
        <begin position="33"/>
        <end position="45"/>
    </location>
</feature>
<feature type="compositionally biased region" description="Basic and acidic residues" evidence="1">
    <location>
        <begin position="60"/>
        <end position="81"/>
    </location>
</feature>
<evidence type="ECO:0000256" key="1">
    <source>
        <dbReference type="SAM" id="MobiDB-lite"/>
    </source>
</evidence>
<protein>
    <submittedName>
        <fullName evidence="2">Uncharacterized protein</fullName>
    </submittedName>
</protein>
<organism evidence="2 3">
    <name type="scientific">Zalerion maritima</name>
    <dbReference type="NCBI Taxonomy" id="339359"/>
    <lineage>
        <taxon>Eukaryota</taxon>
        <taxon>Fungi</taxon>
        <taxon>Dikarya</taxon>
        <taxon>Ascomycota</taxon>
        <taxon>Pezizomycotina</taxon>
        <taxon>Sordariomycetes</taxon>
        <taxon>Lulworthiomycetidae</taxon>
        <taxon>Lulworthiales</taxon>
        <taxon>Lulworthiaceae</taxon>
        <taxon>Zalerion</taxon>
    </lineage>
</organism>
<sequence length="698" mass="79314">MSQDNLPSPFPGRVQRIVTILGFGHRKSNLVPDDSSSDGASQAASTPRTSVSDGLPPKIQDSKSDKEDSLRPENVKREAESKCTAGPSRRRSDDKECLFCNEPVVVPAGSSYWDMDVGLVRQHFIYTTGRAHRRCADPRYWKLRGWLGHEISQGVENRAYLRAAWNSICKEAKKGLGKNGAYLKTLARVSYYLKLFERLDKEVSLCLEMIQEAERLGSTFSDRFEGNDELVDGDFTPSPALSPESSQPHLAQFPTAPAILTSDAVAGSDWDFLTGYESYRLVESLIATHELSQLAATATATMKGTEPYPSFELRVVKSESALRKAITPIIRNFSLTGLCEVNLQINRDLTAEFEPSEENIHLIRPVIDAVLFRVIYNDRVKLNRLLGWEMNLTADAKALKPQGIALATGGKPSKANDESGAGDEDESLCLTQARQELVRLIDKKSLRQGSPVDPRFERQMEHLWGRALKRLRVPSWEVREVCKEHSVTPQTVRRILRALIVDRCGRGFATGDDDYRRLRYHGVECDQVRRRWKKQARVQNVGEVVGDLRLVLKDIREAGEKSIRRRQEELGERRQASMRTMFSKLRSTDGPPNKSRFDFDDMFGILRIVHKGKGKCSDDDKFGYEACLDRVVRTNKRPLSIWSTTTQERVEEECRKENKKFRLDNEVFLQQEGRKLRQVRRRTLRLGTLRLSRRATTA</sequence>
<evidence type="ECO:0000313" key="2">
    <source>
        <dbReference type="EMBL" id="KAJ2905184.1"/>
    </source>
</evidence>
<evidence type="ECO:0000313" key="3">
    <source>
        <dbReference type="Proteomes" id="UP001201980"/>
    </source>
</evidence>